<dbReference type="InterPro" id="IPR011054">
    <property type="entry name" value="Rudment_hybrid_motif"/>
</dbReference>
<keyword evidence="14" id="KW-1185">Reference proteome</keyword>
<dbReference type="PROSITE" id="PS50979">
    <property type="entry name" value="BC"/>
    <property type="match status" value="1"/>
</dbReference>
<keyword evidence="4 8" id="KW-0547">Nucleotide-binding</keyword>
<dbReference type="SMART" id="SM00878">
    <property type="entry name" value="Biotin_carb_C"/>
    <property type="match status" value="1"/>
</dbReference>
<dbReference type="PROSITE" id="PS50968">
    <property type="entry name" value="BIOTINYL_LIPOYL"/>
    <property type="match status" value="1"/>
</dbReference>
<accession>A0A0V8IJZ3</accession>
<dbReference type="InterPro" id="IPR011053">
    <property type="entry name" value="Single_hybrid_motif"/>
</dbReference>
<reference evidence="13 14" key="1">
    <citation type="journal article" date="2014" name="Arch. Microbiol.">
        <title>Arthrobacter enclensis sp. nov., isolated from sediment sample.</title>
        <authorList>
            <person name="Dastager S.G."/>
            <person name="Liu Q."/>
            <person name="Tang S.K."/>
            <person name="Krishnamurthi S."/>
            <person name="Lee J.C."/>
            <person name="Li W.J."/>
        </authorList>
    </citation>
    <scope>NUCLEOTIDE SEQUENCE [LARGE SCALE GENOMIC DNA]</scope>
    <source>
        <strain evidence="13 14">NIO-1008</strain>
    </source>
</reference>
<proteinExistence type="predicted"/>
<feature type="compositionally biased region" description="Low complexity" evidence="9">
    <location>
        <begin position="524"/>
        <end position="533"/>
    </location>
</feature>
<dbReference type="InterPro" id="IPR005482">
    <property type="entry name" value="Biotin_COase_C"/>
</dbReference>
<comment type="caution">
    <text evidence="13">The sequence shown here is derived from an EMBL/GenBank/DDBJ whole genome shotgun (WGS) entry which is preliminary data.</text>
</comment>
<keyword evidence="6" id="KW-0092">Biotin</keyword>
<dbReference type="Gene3D" id="3.30.1490.20">
    <property type="entry name" value="ATP-grasp fold, A domain"/>
    <property type="match status" value="1"/>
</dbReference>
<dbReference type="STRING" id="993070.AS031_13875"/>
<evidence type="ECO:0000313" key="14">
    <source>
        <dbReference type="Proteomes" id="UP000053199"/>
    </source>
</evidence>
<evidence type="ECO:0000256" key="2">
    <source>
        <dbReference type="ARBA" id="ARBA00013263"/>
    </source>
</evidence>
<dbReference type="Pfam" id="PF02786">
    <property type="entry name" value="CPSase_L_D2"/>
    <property type="match status" value="1"/>
</dbReference>
<organism evidence="13 14">
    <name type="scientific">Pseudarthrobacter enclensis</name>
    <dbReference type="NCBI Taxonomy" id="993070"/>
    <lineage>
        <taxon>Bacteria</taxon>
        <taxon>Bacillati</taxon>
        <taxon>Actinomycetota</taxon>
        <taxon>Actinomycetes</taxon>
        <taxon>Micrococcales</taxon>
        <taxon>Micrococcaceae</taxon>
        <taxon>Pseudarthrobacter</taxon>
    </lineage>
</organism>
<dbReference type="Pfam" id="PF00289">
    <property type="entry name" value="Biotin_carb_N"/>
    <property type="match status" value="1"/>
</dbReference>
<dbReference type="InterPro" id="IPR001882">
    <property type="entry name" value="Biotin_BS"/>
</dbReference>
<dbReference type="InterPro" id="IPR005479">
    <property type="entry name" value="CPAse_ATP-bd"/>
</dbReference>
<evidence type="ECO:0000313" key="13">
    <source>
        <dbReference type="EMBL" id="KSU75075.1"/>
    </source>
</evidence>
<dbReference type="SUPFAM" id="SSF52440">
    <property type="entry name" value="PreATP-grasp domain"/>
    <property type="match status" value="1"/>
</dbReference>
<dbReference type="CDD" id="cd06850">
    <property type="entry name" value="biotinyl_domain"/>
    <property type="match status" value="1"/>
</dbReference>
<dbReference type="PANTHER" id="PTHR18866">
    <property type="entry name" value="CARBOXYLASE:PYRUVATE/ACETYL-COA/PROPIONYL-COA CARBOXYLASE"/>
    <property type="match status" value="1"/>
</dbReference>
<protein>
    <recommendedName>
        <fullName evidence="2">biotin carboxylase</fullName>
        <ecNumber evidence="2">6.3.4.14</ecNumber>
    </recommendedName>
</protein>
<dbReference type="Gene3D" id="3.40.50.20">
    <property type="match status" value="1"/>
</dbReference>
<evidence type="ECO:0000256" key="9">
    <source>
        <dbReference type="SAM" id="MobiDB-lite"/>
    </source>
</evidence>
<dbReference type="SUPFAM" id="SSF51230">
    <property type="entry name" value="Single hybrid motif"/>
    <property type="match status" value="1"/>
</dbReference>
<dbReference type="AlphaFoldDB" id="A0A0V8IJZ3"/>
<dbReference type="InterPro" id="IPR016185">
    <property type="entry name" value="PreATP-grasp_dom_sf"/>
</dbReference>
<evidence type="ECO:0000259" key="10">
    <source>
        <dbReference type="PROSITE" id="PS50968"/>
    </source>
</evidence>
<evidence type="ECO:0000256" key="7">
    <source>
        <dbReference type="ARBA" id="ARBA00048501"/>
    </source>
</evidence>
<dbReference type="PANTHER" id="PTHR18866:SF33">
    <property type="entry name" value="METHYLCROTONOYL-COA CARBOXYLASE SUBUNIT ALPHA, MITOCHONDRIAL-RELATED"/>
    <property type="match status" value="1"/>
</dbReference>
<dbReference type="Pfam" id="PF00364">
    <property type="entry name" value="Biotin_lipoyl"/>
    <property type="match status" value="1"/>
</dbReference>
<feature type="domain" description="Biotin carboxylation" evidence="12">
    <location>
        <begin position="15"/>
        <end position="458"/>
    </location>
</feature>
<dbReference type="PROSITE" id="PS00867">
    <property type="entry name" value="CPSASE_2"/>
    <property type="match status" value="1"/>
</dbReference>
<dbReference type="FunFam" id="2.40.50.100:FF:000003">
    <property type="entry name" value="Acetyl-CoA carboxylase biotin carboxyl carrier protein"/>
    <property type="match status" value="1"/>
</dbReference>
<dbReference type="GO" id="GO:0004075">
    <property type="term" value="F:biotin carboxylase activity"/>
    <property type="evidence" value="ECO:0007669"/>
    <property type="project" value="UniProtKB-EC"/>
</dbReference>
<dbReference type="Pfam" id="PF02785">
    <property type="entry name" value="Biotin_carb_C"/>
    <property type="match status" value="1"/>
</dbReference>
<keyword evidence="3" id="KW-0436">Ligase</keyword>
<feature type="domain" description="ATP-grasp" evidence="11">
    <location>
        <begin position="134"/>
        <end position="331"/>
    </location>
</feature>
<dbReference type="InterPro" id="IPR011761">
    <property type="entry name" value="ATP-grasp"/>
</dbReference>
<keyword evidence="5 8" id="KW-0067">ATP-binding</keyword>
<dbReference type="PROSITE" id="PS00188">
    <property type="entry name" value="BIOTIN"/>
    <property type="match status" value="1"/>
</dbReference>
<feature type="domain" description="Lipoyl-binding" evidence="10">
    <location>
        <begin position="525"/>
        <end position="601"/>
    </location>
</feature>
<comment type="cofactor">
    <cofactor evidence="1">
        <name>biotin</name>
        <dbReference type="ChEBI" id="CHEBI:57586"/>
    </cofactor>
</comment>
<dbReference type="InterPro" id="IPR050856">
    <property type="entry name" value="Biotin_carboxylase_complex"/>
</dbReference>
<dbReference type="FunFam" id="3.30.1490.20:FF:000003">
    <property type="entry name" value="acetyl-CoA carboxylase isoform X1"/>
    <property type="match status" value="1"/>
</dbReference>
<evidence type="ECO:0000256" key="5">
    <source>
        <dbReference type="ARBA" id="ARBA00022840"/>
    </source>
</evidence>
<dbReference type="PROSITE" id="PS50975">
    <property type="entry name" value="ATP_GRASP"/>
    <property type="match status" value="1"/>
</dbReference>
<evidence type="ECO:0000256" key="4">
    <source>
        <dbReference type="ARBA" id="ARBA00022741"/>
    </source>
</evidence>
<dbReference type="InterPro" id="IPR005481">
    <property type="entry name" value="BC-like_N"/>
</dbReference>
<dbReference type="InterPro" id="IPR013815">
    <property type="entry name" value="ATP_grasp_subdomain_1"/>
</dbReference>
<sequence length="602" mass="63609">MSANLEQSAGPMQKNLTKVLIANRGEIAVRIIRAARDEGIASVAVYANADRDALHVRLADEAYALGGNTAAESYLVMDKIIDAALRSGADAIHPGYGFLAENAQFAARVIEAGITWIGPSPEAISALGDKVQARHIAEKVGAPLVPGTADPVGSADEVLDFVDRHGLPVAIKAAFGGGGRGIKVARTREEIPELYESAVREATAAFGRGECFIERFLDAPRHVETQCLADAYGNVVVVSTRDCSLQRRNQKLVEEAPAPYLTEEQNTRLYESSKAILKEAGYLGAGTCEFLVGQDGTISFLEVNTRLQVEHCVSEEVTGIDLVREQFRLARGEELGYGDPEVRGHSFEFRITGEDPGRNFMPAPGTIRVLKNPTGPGVRVDSGVEQGDVISGNFDSMLSKLVVTGATRQQALQRSRRALEEMVVEGIPTVIPFDLAVVSDPAFAPAEGPFTVHTRWIETEFTNNLAPWTPDGGLDAAETEERQRVVVEVGGKRLEVVLPASLGSVGTAAAPAAKSGKSKKRARSGGTAAATGNALASPMQGTIVKVAVAEGDVVAEGDLVVVLEAMKMEQPLTAHRAGTITGLTAAAGETVSAGAIIATIED</sequence>
<dbReference type="Gene3D" id="2.40.50.100">
    <property type="match status" value="1"/>
</dbReference>
<evidence type="ECO:0000256" key="3">
    <source>
        <dbReference type="ARBA" id="ARBA00022598"/>
    </source>
</evidence>
<dbReference type="InterPro" id="IPR000089">
    <property type="entry name" value="Biotin_lipoyl"/>
</dbReference>
<evidence type="ECO:0000256" key="8">
    <source>
        <dbReference type="PROSITE-ProRule" id="PRU00409"/>
    </source>
</evidence>
<dbReference type="SUPFAM" id="SSF56059">
    <property type="entry name" value="Glutathione synthetase ATP-binding domain-like"/>
    <property type="match status" value="1"/>
</dbReference>
<gene>
    <name evidence="13" type="ORF">AS031_13875</name>
</gene>
<dbReference type="SUPFAM" id="SSF51246">
    <property type="entry name" value="Rudiment single hybrid motif"/>
    <property type="match status" value="1"/>
</dbReference>
<dbReference type="GO" id="GO:0005524">
    <property type="term" value="F:ATP binding"/>
    <property type="evidence" value="ECO:0007669"/>
    <property type="project" value="UniProtKB-UniRule"/>
</dbReference>
<dbReference type="EMBL" id="LNQM01000006">
    <property type="protein sequence ID" value="KSU75075.1"/>
    <property type="molecule type" value="Genomic_DNA"/>
</dbReference>
<comment type="catalytic activity">
    <reaction evidence="7">
        <text>N(6)-biotinyl-L-lysyl-[protein] + hydrogencarbonate + ATP = N(6)-carboxybiotinyl-L-lysyl-[protein] + ADP + phosphate + H(+)</text>
        <dbReference type="Rhea" id="RHEA:13501"/>
        <dbReference type="Rhea" id="RHEA-COMP:10505"/>
        <dbReference type="Rhea" id="RHEA-COMP:10506"/>
        <dbReference type="ChEBI" id="CHEBI:15378"/>
        <dbReference type="ChEBI" id="CHEBI:17544"/>
        <dbReference type="ChEBI" id="CHEBI:30616"/>
        <dbReference type="ChEBI" id="CHEBI:43474"/>
        <dbReference type="ChEBI" id="CHEBI:83144"/>
        <dbReference type="ChEBI" id="CHEBI:83145"/>
        <dbReference type="ChEBI" id="CHEBI:456216"/>
        <dbReference type="EC" id="6.3.4.14"/>
    </reaction>
    <physiologicalReaction direction="left-to-right" evidence="7">
        <dbReference type="Rhea" id="RHEA:13502"/>
    </physiologicalReaction>
</comment>
<dbReference type="Proteomes" id="UP000053199">
    <property type="component" value="Unassembled WGS sequence"/>
</dbReference>
<evidence type="ECO:0000256" key="6">
    <source>
        <dbReference type="ARBA" id="ARBA00023267"/>
    </source>
</evidence>
<evidence type="ECO:0000259" key="12">
    <source>
        <dbReference type="PROSITE" id="PS50979"/>
    </source>
</evidence>
<dbReference type="Gene3D" id="3.30.470.20">
    <property type="entry name" value="ATP-grasp fold, B domain"/>
    <property type="match status" value="1"/>
</dbReference>
<evidence type="ECO:0000256" key="1">
    <source>
        <dbReference type="ARBA" id="ARBA00001953"/>
    </source>
</evidence>
<feature type="region of interest" description="Disordered" evidence="9">
    <location>
        <begin position="509"/>
        <end position="533"/>
    </location>
</feature>
<evidence type="ECO:0000259" key="11">
    <source>
        <dbReference type="PROSITE" id="PS50975"/>
    </source>
</evidence>
<dbReference type="InterPro" id="IPR011764">
    <property type="entry name" value="Biotin_carboxylation_dom"/>
</dbReference>
<dbReference type="GO" id="GO:0046872">
    <property type="term" value="F:metal ion binding"/>
    <property type="evidence" value="ECO:0007669"/>
    <property type="project" value="InterPro"/>
</dbReference>
<dbReference type="EC" id="6.3.4.14" evidence="2"/>
<dbReference type="FunFam" id="3.40.50.20:FF:000010">
    <property type="entry name" value="Propionyl-CoA carboxylase subunit alpha"/>
    <property type="match status" value="1"/>
</dbReference>
<name>A0A0V8IJZ3_9MICC</name>